<feature type="non-terminal residue" evidence="1">
    <location>
        <position position="204"/>
    </location>
</feature>
<protein>
    <submittedName>
        <fullName evidence="1">12161_t:CDS:1</fullName>
    </submittedName>
</protein>
<name>A0ACA9Q0A6_9GLOM</name>
<accession>A0ACA9Q0A6</accession>
<dbReference type="Proteomes" id="UP000789702">
    <property type="component" value="Unassembled WGS sequence"/>
</dbReference>
<dbReference type="EMBL" id="CAJVPU010034380">
    <property type="protein sequence ID" value="CAG8725063.1"/>
    <property type="molecule type" value="Genomic_DNA"/>
</dbReference>
<proteinExistence type="predicted"/>
<sequence length="204" mass="24168">MSNLNQNGEIDINLSDVEESPKSSKYILALFDVDVNITDNVGFFYKFIEFEKGSLKNLTNAAIKKIEYLDPDIKRLEHFNSSKQGSNIYIYYLNKCEKFLLEKDKDLKITTLEEFYDRFKISENYKLKLTNKIGELKQEYFDNLVNSKKRKHDKIENAYKDMVQRVMRKIRTEYPKIDLNYQFRIEMKRKEGPFIFGFIGGSGV</sequence>
<comment type="caution">
    <text evidence="1">The sequence shown here is derived from an EMBL/GenBank/DDBJ whole genome shotgun (WGS) entry which is preliminary data.</text>
</comment>
<reference evidence="1" key="1">
    <citation type="submission" date="2021-06" db="EMBL/GenBank/DDBJ databases">
        <authorList>
            <person name="Kallberg Y."/>
            <person name="Tangrot J."/>
            <person name="Rosling A."/>
        </authorList>
    </citation>
    <scope>NUCLEOTIDE SEQUENCE</scope>
    <source>
        <strain evidence="1">IL203A</strain>
    </source>
</reference>
<organism evidence="1 2">
    <name type="scientific">Dentiscutata heterogama</name>
    <dbReference type="NCBI Taxonomy" id="1316150"/>
    <lineage>
        <taxon>Eukaryota</taxon>
        <taxon>Fungi</taxon>
        <taxon>Fungi incertae sedis</taxon>
        <taxon>Mucoromycota</taxon>
        <taxon>Glomeromycotina</taxon>
        <taxon>Glomeromycetes</taxon>
        <taxon>Diversisporales</taxon>
        <taxon>Gigasporaceae</taxon>
        <taxon>Dentiscutata</taxon>
    </lineage>
</organism>
<gene>
    <name evidence="1" type="ORF">DHETER_LOCUS13068</name>
</gene>
<keyword evidence="2" id="KW-1185">Reference proteome</keyword>
<evidence type="ECO:0000313" key="1">
    <source>
        <dbReference type="EMBL" id="CAG8725063.1"/>
    </source>
</evidence>
<evidence type="ECO:0000313" key="2">
    <source>
        <dbReference type="Proteomes" id="UP000789702"/>
    </source>
</evidence>